<sequence>MLHRSALEDEARPFHTRRPSDPLTEPASAPLPNRPSSRSSRPGSRNRMAKSGVVTPTGLGVVTENAPDLHPESLKMASPIKEGLGSLNRWSQSTTSSKSPSEYTNHRRGSSKMSILGHSPHRGADLGELPELSLPDLRASDMFPTDSTSSHLDLSFTASTHIFQNSANEPRDSVPSYQPDHIIARANEGAASLIDGDGEVDRQHGQTQKVMLSKALQKANTAVLLDNAANFEGAMEAYTDACQLLQLVMLRSNGGDEEKLKLQEIRDTYMIRVTELQRMDFPLPDNADKALPERPLSQESYDELVHSSATDNSRAGSQHSSAHSSLGLQIATEEAKSLSFEAVPPRHQSLRPSGQSGSYNPASGSNIAYNGQYLEASGQEASESTSWLDTIDESGASSPSSANSKASSVYLRRRTSRRISTDTEAEFDAALDAAVEAAYDEGLEPVLEYNEEESYDVVANARRNIELAKQRVREAEREAEVAMNRGREMRRIQEQNMEQIIEPRRDSDYLDEEAEEEERLLEEMTKGYVMDDFEFGLQSKSALPRESDSSNMSGRTWESSAASNITGTGATLSTLTEDDDILPPGQRPDRDGLPSSPPSAALPPVPASSDFPALPAQRVSLTNPLPPVMGPPPVPSVRARRLSKQGSNDLTIETISRPRADSSASGLSFSTPSTSQPPLPLPKDEPSTDASKTSTSGNRSDLHPSKRNPSVGSIVDQANLAKARTREDEEFGLPPLPLSARPMGKVPSAPDGLDKADSHAKAFRNRNVSVPTPETAPGSPTTPWSGSFPAADTQKAATAGSIPVMPTPTGDYFTQNGLPTGGLNLLDCNIHSPKALGRPNSLVANAPLPLEPCPESFLLRPFWLMRCLYQTLAHPHGGYLSAKLFIPRDAWRVKNVKIKALEDKVSNCDLLTAALLKLAKVDTYDADAVLEEMQSLESVLDQVQTALSKRLGHEVGVHTATKCIPGRCHPRRSSPSRTSGTSNKSYLPTWKRLRAKTSGIGTTSSSTPSARDSNKDNFVLNSLPMAPGPTPHAKRNVTQLEFSGPNANYMGALARLFDAAQVIDQIAQQVEDPGLKHSSPTHVGLELSTRHAAEFFGFYVCRFALADLGLMLDKFIKRGSEWVLV</sequence>
<feature type="region of interest" description="Disordered" evidence="2">
    <location>
        <begin position="297"/>
        <end position="326"/>
    </location>
</feature>
<reference evidence="4" key="1">
    <citation type="submission" date="2022-12" db="EMBL/GenBank/DDBJ databases">
        <authorList>
            <person name="Petersen C."/>
        </authorList>
    </citation>
    <scope>NUCLEOTIDE SEQUENCE</scope>
    <source>
        <strain evidence="4">IBT 15544</strain>
    </source>
</reference>
<dbReference type="SUPFAM" id="SSF116846">
    <property type="entry name" value="MIT domain"/>
    <property type="match status" value="1"/>
</dbReference>
<keyword evidence="5" id="KW-1185">Reference proteome</keyword>
<dbReference type="AlphaFoldDB" id="A0A9W9NEA9"/>
<feature type="coiled-coil region" evidence="1">
    <location>
        <begin position="458"/>
        <end position="485"/>
    </location>
</feature>
<dbReference type="PANTHER" id="PTHR37327:SF1">
    <property type="entry name" value="MICROTUBULE INTERACTING AND TRANSPORT DOMAIN-CONTAINING PROTEIN"/>
    <property type="match status" value="1"/>
</dbReference>
<feature type="compositionally biased region" description="Low complexity" evidence="2">
    <location>
        <begin position="394"/>
        <end position="408"/>
    </location>
</feature>
<organism evidence="4 5">
    <name type="scientific">Penicillium cinerascens</name>
    <dbReference type="NCBI Taxonomy" id="70096"/>
    <lineage>
        <taxon>Eukaryota</taxon>
        <taxon>Fungi</taxon>
        <taxon>Dikarya</taxon>
        <taxon>Ascomycota</taxon>
        <taxon>Pezizomycotina</taxon>
        <taxon>Eurotiomycetes</taxon>
        <taxon>Eurotiomycetidae</taxon>
        <taxon>Eurotiales</taxon>
        <taxon>Aspergillaceae</taxon>
        <taxon>Penicillium</taxon>
    </lineage>
</organism>
<dbReference type="Pfam" id="PF04212">
    <property type="entry name" value="MIT"/>
    <property type="match status" value="1"/>
</dbReference>
<feature type="region of interest" description="Disordered" evidence="2">
    <location>
        <begin position="340"/>
        <end position="363"/>
    </location>
</feature>
<reference evidence="4" key="2">
    <citation type="journal article" date="2023" name="IMA Fungus">
        <title>Comparative genomic study of the Penicillium genus elucidates a diverse pangenome and 15 lateral gene transfer events.</title>
        <authorList>
            <person name="Petersen C."/>
            <person name="Sorensen T."/>
            <person name="Nielsen M.R."/>
            <person name="Sondergaard T.E."/>
            <person name="Sorensen J.L."/>
            <person name="Fitzpatrick D.A."/>
            <person name="Frisvad J.C."/>
            <person name="Nielsen K.L."/>
        </authorList>
    </citation>
    <scope>NUCLEOTIDE SEQUENCE</scope>
    <source>
        <strain evidence="4">IBT 15544</strain>
    </source>
</reference>
<feature type="compositionally biased region" description="Polar residues" evidence="2">
    <location>
        <begin position="766"/>
        <end position="785"/>
    </location>
</feature>
<dbReference type="Proteomes" id="UP001150904">
    <property type="component" value="Unassembled WGS sequence"/>
</dbReference>
<dbReference type="EMBL" id="JAPQKR010000004">
    <property type="protein sequence ID" value="KAJ5218306.1"/>
    <property type="molecule type" value="Genomic_DNA"/>
</dbReference>
<feature type="compositionally biased region" description="Pro residues" evidence="2">
    <location>
        <begin position="595"/>
        <end position="606"/>
    </location>
</feature>
<accession>A0A9W9NEA9</accession>
<dbReference type="OrthoDB" id="2245455at2759"/>
<evidence type="ECO:0000259" key="3">
    <source>
        <dbReference type="Pfam" id="PF04212"/>
    </source>
</evidence>
<gene>
    <name evidence="4" type="ORF">N7498_000405</name>
</gene>
<feature type="compositionally biased region" description="Polar residues" evidence="2">
    <location>
        <begin position="688"/>
        <end position="699"/>
    </location>
</feature>
<feature type="region of interest" description="Disordered" evidence="2">
    <location>
        <begin position="85"/>
        <end position="128"/>
    </location>
</feature>
<dbReference type="InterPro" id="IPR007330">
    <property type="entry name" value="MIT_dom"/>
</dbReference>
<feature type="compositionally biased region" description="Basic and acidic residues" evidence="2">
    <location>
        <begin position="1"/>
        <end position="13"/>
    </location>
</feature>
<dbReference type="GeneID" id="83174768"/>
<comment type="caution">
    <text evidence="4">The sequence shown here is derived from an EMBL/GenBank/DDBJ whole genome shotgun (WGS) entry which is preliminary data.</text>
</comment>
<feature type="compositionally biased region" description="Pro residues" evidence="2">
    <location>
        <begin position="624"/>
        <end position="635"/>
    </location>
</feature>
<dbReference type="RefSeq" id="XP_058312879.1">
    <property type="nucleotide sequence ID" value="XM_058447468.1"/>
</dbReference>
<feature type="region of interest" description="Disordered" evidence="2">
    <location>
        <begin position="380"/>
        <end position="414"/>
    </location>
</feature>
<feature type="region of interest" description="Disordered" evidence="2">
    <location>
        <begin position="539"/>
        <end position="787"/>
    </location>
</feature>
<dbReference type="PANTHER" id="PTHR37327">
    <property type="entry name" value="CHROMOSOME 1, WHOLE GENOME SHOTGUN SEQUENCE"/>
    <property type="match status" value="1"/>
</dbReference>
<name>A0A9W9NEA9_9EURO</name>
<feature type="compositionally biased region" description="Low complexity" evidence="2">
    <location>
        <begin position="91"/>
        <end position="103"/>
    </location>
</feature>
<feature type="compositionally biased region" description="Polar residues" evidence="2">
    <location>
        <begin position="307"/>
        <end position="326"/>
    </location>
</feature>
<feature type="region of interest" description="Disordered" evidence="2">
    <location>
        <begin position="1"/>
        <end position="72"/>
    </location>
</feature>
<feature type="compositionally biased region" description="Polar residues" evidence="2">
    <location>
        <begin position="350"/>
        <end position="363"/>
    </location>
</feature>
<feature type="region of interest" description="Disordered" evidence="2">
    <location>
        <begin position="966"/>
        <end position="985"/>
    </location>
</feature>
<keyword evidence="1" id="KW-0175">Coiled coil</keyword>
<evidence type="ECO:0000256" key="1">
    <source>
        <dbReference type="SAM" id="Coils"/>
    </source>
</evidence>
<protein>
    <recommendedName>
        <fullName evidence="3">MIT domain-containing protein</fullName>
    </recommendedName>
</protein>
<evidence type="ECO:0000256" key="2">
    <source>
        <dbReference type="SAM" id="MobiDB-lite"/>
    </source>
</evidence>
<feature type="compositionally biased region" description="Low complexity" evidence="2">
    <location>
        <begin position="26"/>
        <end position="63"/>
    </location>
</feature>
<feature type="compositionally biased region" description="Polar residues" evidence="2">
    <location>
        <begin position="549"/>
        <end position="575"/>
    </location>
</feature>
<evidence type="ECO:0000313" key="4">
    <source>
        <dbReference type="EMBL" id="KAJ5218306.1"/>
    </source>
</evidence>
<dbReference type="Gene3D" id="1.20.58.80">
    <property type="entry name" value="Phosphotransferase system, lactose/cellobiose-type IIA subunit"/>
    <property type="match status" value="1"/>
</dbReference>
<feature type="domain" description="MIT" evidence="3">
    <location>
        <begin position="212"/>
        <end position="277"/>
    </location>
</feature>
<proteinExistence type="predicted"/>
<evidence type="ECO:0000313" key="5">
    <source>
        <dbReference type="Proteomes" id="UP001150904"/>
    </source>
</evidence>
<dbReference type="InterPro" id="IPR036181">
    <property type="entry name" value="MIT_dom_sf"/>
</dbReference>
<feature type="compositionally biased region" description="Polar residues" evidence="2">
    <location>
        <begin position="644"/>
        <end position="654"/>
    </location>
</feature>